<dbReference type="STRING" id="36745.CLSAP_25450"/>
<dbReference type="RefSeq" id="WP_015392874.1">
    <property type="nucleotide sequence ID" value="NC_020291.1"/>
</dbReference>
<dbReference type="AlphaFoldDB" id="M1LU21"/>
<dbReference type="eggNOG" id="ENOG502ZC9R">
    <property type="taxonomic scope" value="Bacteria"/>
</dbReference>
<dbReference type="EMBL" id="CP004121">
    <property type="protein sequence ID" value="AGF56555.1"/>
    <property type="molecule type" value="Genomic_DNA"/>
</dbReference>
<dbReference type="PATRIC" id="fig|931276.5.peg.2805"/>
<name>M1LU21_9CLOT</name>
<reference evidence="1 2" key="1">
    <citation type="submission" date="2013-02" db="EMBL/GenBank/DDBJ databases">
        <title>Genome sequence of Clostridium saccharoperbutylacetonicum N1-4(HMT).</title>
        <authorList>
            <person name="Poehlein A."/>
            <person name="Daniel R."/>
        </authorList>
    </citation>
    <scope>NUCLEOTIDE SEQUENCE [LARGE SCALE GENOMIC DNA]</scope>
    <source>
        <strain evidence="2">N1-4(HMT)</strain>
    </source>
</reference>
<gene>
    <name evidence="1" type="ORF">Cspa_c27920</name>
</gene>
<evidence type="ECO:0000313" key="1">
    <source>
        <dbReference type="EMBL" id="AGF56555.1"/>
    </source>
</evidence>
<protein>
    <submittedName>
        <fullName evidence="1">Uncharacterized protein</fullName>
    </submittedName>
</protein>
<dbReference type="HOGENOM" id="CLU_1793137_0_0_9"/>
<dbReference type="OrthoDB" id="422351at2"/>
<dbReference type="KEGG" id="csr:Cspa_c27920"/>
<organism evidence="1 2">
    <name type="scientific">Clostridium saccharoperbutylacetonicum N1-4(HMT)</name>
    <dbReference type="NCBI Taxonomy" id="931276"/>
    <lineage>
        <taxon>Bacteria</taxon>
        <taxon>Bacillati</taxon>
        <taxon>Bacillota</taxon>
        <taxon>Clostridia</taxon>
        <taxon>Eubacteriales</taxon>
        <taxon>Clostridiaceae</taxon>
        <taxon>Clostridium</taxon>
    </lineage>
</organism>
<evidence type="ECO:0000313" key="2">
    <source>
        <dbReference type="Proteomes" id="UP000011728"/>
    </source>
</evidence>
<proteinExistence type="predicted"/>
<keyword evidence="2" id="KW-1185">Reference proteome</keyword>
<sequence length="145" mass="16397">MSSATMTISAKKKLENKDHNAIITNSTSETLIVFGPIRETEGGNYENSWYVLHPGKTTPGNWQCDGIYVPKDREFKQMNGQITQGPVAIKYGSLIPVTITQAGKQYSEKDHHNEGIFHSNEINWDIPNFTAEYCQNISMEKYQIP</sequence>
<accession>M1LU21</accession>
<dbReference type="Proteomes" id="UP000011728">
    <property type="component" value="Chromosome"/>
</dbReference>